<protein>
    <recommendedName>
        <fullName evidence="2">DUF4371 domain-containing protein</fullName>
    </recommendedName>
</protein>
<dbReference type="OrthoDB" id="10000786at2759"/>
<organism evidence="1">
    <name type="scientific">Octopus bimaculoides</name>
    <name type="common">California two-spotted octopus</name>
    <dbReference type="NCBI Taxonomy" id="37653"/>
    <lineage>
        <taxon>Eukaryota</taxon>
        <taxon>Metazoa</taxon>
        <taxon>Spiralia</taxon>
        <taxon>Lophotrochozoa</taxon>
        <taxon>Mollusca</taxon>
        <taxon>Cephalopoda</taxon>
        <taxon>Coleoidea</taxon>
        <taxon>Octopodiformes</taxon>
        <taxon>Octopoda</taxon>
        <taxon>Incirrata</taxon>
        <taxon>Octopodidae</taxon>
        <taxon>Octopus</taxon>
    </lineage>
</organism>
<feature type="non-terminal residue" evidence="1">
    <location>
        <position position="1"/>
    </location>
</feature>
<dbReference type="PANTHER" id="PTHR45913">
    <property type="entry name" value="EPM2A-INTERACTING PROTEIN 1"/>
    <property type="match status" value="1"/>
</dbReference>
<dbReference type="PANTHER" id="PTHR45913:SF19">
    <property type="entry name" value="LOW QUALITY PROTEIN: ZINC FINGER BED DOMAIN-CONTAINING PROTEIN 5-LIKE"/>
    <property type="match status" value="1"/>
</dbReference>
<accession>A0A0L8HEI9</accession>
<proteinExistence type="predicted"/>
<reference evidence="1" key="1">
    <citation type="submission" date="2015-07" db="EMBL/GenBank/DDBJ databases">
        <title>MeaNS - Measles Nucleotide Surveillance Program.</title>
        <authorList>
            <person name="Tran T."/>
            <person name="Druce J."/>
        </authorList>
    </citation>
    <scope>NUCLEOTIDE SEQUENCE</scope>
    <source>
        <strain evidence="1">UCB-OBI-ISO-001</strain>
        <tissue evidence="1">Gonad</tissue>
    </source>
</reference>
<dbReference type="STRING" id="37653.A0A0L8HEI9"/>
<evidence type="ECO:0000313" key="1">
    <source>
        <dbReference type="EMBL" id="KOF87200.1"/>
    </source>
</evidence>
<gene>
    <name evidence="1" type="ORF">OCBIM_22017276mg</name>
</gene>
<evidence type="ECO:0008006" key="2">
    <source>
        <dbReference type="Google" id="ProtNLM"/>
    </source>
</evidence>
<dbReference type="AlphaFoldDB" id="A0A0L8HEI9"/>
<dbReference type="EMBL" id="KQ418475">
    <property type="protein sequence ID" value="KOF87200.1"/>
    <property type="molecule type" value="Genomic_DNA"/>
</dbReference>
<sequence>ELVLGKDSANKLSQISLSNCTVKGRIDNLSQDTKHQILDQVRGSPVFAIHCDETTDTAQCSQLLEIQLSWDSLIKVCTDGASAMLDLQTGFITRVKEKVHLFLLTEMRTVLNVAIKFINFVKGGALNSRLFKVLCKDMEPEQETLLFHMNVRWLLKRNMLGLLYELREEIAIFLDVQQKADLHNKFQSEGFQLSLAYLLDIFEALNATRENHQHSHAPRHHLNLHGQFRPLEMSNLAGKYKFIRYFPDTDEKCEAWKFIRNPFQCEVTDVLDEVQEEFLELRFNSPAKEDFKELDLETFWIKYLNIYPLIFH</sequence>
<name>A0A0L8HEI9_OCTBM</name>